<dbReference type="PANTHER" id="PTHR42810">
    <property type="entry name" value="PURINE PERMEASE C1399.01C-RELATED"/>
    <property type="match status" value="1"/>
</dbReference>
<accession>A0ABV8UPJ5</accession>
<comment type="similarity">
    <text evidence="2">Belongs to the nucleobase:cation symporter-2 (NCS2) (TC 2.A.40) family.</text>
</comment>
<organism evidence="8 9">
    <name type="scientific">Fodinicurvata halophila</name>
    <dbReference type="NCBI Taxonomy" id="1419723"/>
    <lineage>
        <taxon>Bacteria</taxon>
        <taxon>Pseudomonadati</taxon>
        <taxon>Pseudomonadota</taxon>
        <taxon>Alphaproteobacteria</taxon>
        <taxon>Rhodospirillales</taxon>
        <taxon>Rhodovibrionaceae</taxon>
        <taxon>Fodinicurvata</taxon>
    </lineage>
</organism>
<keyword evidence="5 7" id="KW-1133">Transmembrane helix</keyword>
<dbReference type="Proteomes" id="UP001595799">
    <property type="component" value="Unassembled WGS sequence"/>
</dbReference>
<dbReference type="InterPro" id="IPR006043">
    <property type="entry name" value="NCS2"/>
</dbReference>
<evidence type="ECO:0000313" key="8">
    <source>
        <dbReference type="EMBL" id="MFC4352474.1"/>
    </source>
</evidence>
<feature type="transmembrane region" description="Helical" evidence="7">
    <location>
        <begin position="379"/>
        <end position="400"/>
    </location>
</feature>
<gene>
    <name evidence="8" type="ORF">ACFOW6_13065</name>
</gene>
<evidence type="ECO:0000256" key="5">
    <source>
        <dbReference type="ARBA" id="ARBA00022989"/>
    </source>
</evidence>
<evidence type="ECO:0000313" key="9">
    <source>
        <dbReference type="Proteomes" id="UP001595799"/>
    </source>
</evidence>
<reference evidence="9" key="1">
    <citation type="journal article" date="2019" name="Int. J. Syst. Evol. Microbiol.">
        <title>The Global Catalogue of Microorganisms (GCM) 10K type strain sequencing project: providing services to taxonomists for standard genome sequencing and annotation.</title>
        <authorList>
            <consortium name="The Broad Institute Genomics Platform"/>
            <consortium name="The Broad Institute Genome Sequencing Center for Infectious Disease"/>
            <person name="Wu L."/>
            <person name="Ma J."/>
        </authorList>
    </citation>
    <scope>NUCLEOTIDE SEQUENCE [LARGE SCALE GENOMIC DNA]</scope>
    <source>
        <strain evidence="9">CECT 8472</strain>
    </source>
</reference>
<feature type="transmembrane region" description="Helical" evidence="7">
    <location>
        <begin position="162"/>
        <end position="179"/>
    </location>
</feature>
<feature type="transmembrane region" description="Helical" evidence="7">
    <location>
        <begin position="412"/>
        <end position="429"/>
    </location>
</feature>
<keyword evidence="9" id="KW-1185">Reference proteome</keyword>
<evidence type="ECO:0000256" key="6">
    <source>
        <dbReference type="ARBA" id="ARBA00023136"/>
    </source>
</evidence>
<evidence type="ECO:0000256" key="3">
    <source>
        <dbReference type="ARBA" id="ARBA00022448"/>
    </source>
</evidence>
<feature type="transmembrane region" description="Helical" evidence="7">
    <location>
        <begin position="191"/>
        <end position="212"/>
    </location>
</feature>
<dbReference type="PANTHER" id="PTHR42810:SF2">
    <property type="entry name" value="PURINE PERMEASE C1399.01C-RELATED"/>
    <property type="match status" value="1"/>
</dbReference>
<feature type="transmembrane region" description="Helical" evidence="7">
    <location>
        <begin position="435"/>
        <end position="458"/>
    </location>
</feature>
<feature type="transmembrane region" description="Helical" evidence="7">
    <location>
        <begin position="79"/>
        <end position="99"/>
    </location>
</feature>
<dbReference type="NCBIfam" id="NF037981">
    <property type="entry name" value="NCS2_1"/>
    <property type="match status" value="1"/>
</dbReference>
<keyword evidence="6 7" id="KW-0472">Membrane</keyword>
<evidence type="ECO:0000256" key="4">
    <source>
        <dbReference type="ARBA" id="ARBA00022692"/>
    </source>
</evidence>
<dbReference type="EMBL" id="JBHSCW010000007">
    <property type="protein sequence ID" value="MFC4352474.1"/>
    <property type="molecule type" value="Genomic_DNA"/>
</dbReference>
<evidence type="ECO:0000256" key="7">
    <source>
        <dbReference type="SAM" id="Phobius"/>
    </source>
</evidence>
<proteinExistence type="inferred from homology"/>
<feature type="transmembrane region" description="Helical" evidence="7">
    <location>
        <begin position="44"/>
        <end position="67"/>
    </location>
</feature>
<comment type="subcellular location">
    <subcellularLocation>
        <location evidence="1">Membrane</location>
        <topology evidence="1">Multi-pass membrane protein</topology>
    </subcellularLocation>
</comment>
<keyword evidence="3" id="KW-0813">Transport</keyword>
<protein>
    <submittedName>
        <fullName evidence="8">Uracil-xanthine permease family protein</fullName>
    </submittedName>
</protein>
<evidence type="ECO:0000256" key="2">
    <source>
        <dbReference type="ARBA" id="ARBA00008821"/>
    </source>
</evidence>
<feature type="transmembrane region" description="Helical" evidence="7">
    <location>
        <begin position="119"/>
        <end position="150"/>
    </location>
</feature>
<keyword evidence="4 7" id="KW-0812">Transmembrane</keyword>
<dbReference type="RefSeq" id="WP_382422826.1">
    <property type="nucleotide sequence ID" value="NZ_JBHSCW010000007.1"/>
</dbReference>
<comment type="caution">
    <text evidence="8">The sequence shown here is derived from an EMBL/GenBank/DDBJ whole genome shotgun (WGS) entry which is preliminary data.</text>
</comment>
<name>A0ABV8UPJ5_9PROT</name>
<feature type="transmembrane region" description="Helical" evidence="7">
    <location>
        <begin position="351"/>
        <end position="373"/>
    </location>
</feature>
<sequence length="601" mass="64309">MAVRDRGGERVLYNALRWLITRPQGQPREKPEELLYGFEERPPLNILLVIGFQHTLLVMMLLIYAVVAARSTGMDAAGTMAFATSTLFVLGISAILMGLRTRLTPGVPLINIPSPVQLATYIATVSLYGLGAAMGAIIVSNLLLIFLVPYLPRLRAYFPPEVIGVIVLMLGVELISAGVSRSVGLSSGTEVSLDAVLVALGTLAGIIVASVWGSTRLRIMAVLLGAVIGVGLSGVLGFLDSDSLARISGQSFFAVPLVGLDLPMPEFVPMAILPYLLVELMGAMEQMASSLTIDKISNRKWRRADMFLVSRSALTIFVSNILHGVAGLTSCCSSSANIGLAHASGVMSRHVAFVAGIMMMLIAFLPVIAGLVVLTPEPVVGGILVYTAAFMIVAGMELILSRMLDMKRSFTVGLSIVIGSSLLILPHLADEAPEWSRTILESGLIVGSLCAVGLNILFRIGIKKTARMELKSDHPGAEITDFLEHHGKIWGAREEVIRRAGLAVGEVIEILQDAQAVKGPVTLTVRFDEVDVVCSLSYQGQALTLSQGGQVDLEALLEDEDDSALEASMMQVSSTMITRLADRVRAFERRGTAGVVLHFEH</sequence>
<evidence type="ECO:0000256" key="1">
    <source>
        <dbReference type="ARBA" id="ARBA00004141"/>
    </source>
</evidence>
<feature type="transmembrane region" description="Helical" evidence="7">
    <location>
        <begin position="219"/>
        <end position="239"/>
    </location>
</feature>
<dbReference type="Pfam" id="PF00860">
    <property type="entry name" value="Xan_ur_permease"/>
    <property type="match status" value="1"/>
</dbReference>